<dbReference type="Pfam" id="PF09423">
    <property type="entry name" value="PhoD"/>
    <property type="match status" value="1"/>
</dbReference>
<dbReference type="SUPFAM" id="SSF56300">
    <property type="entry name" value="Metallo-dependent phosphatases"/>
    <property type="match status" value="1"/>
</dbReference>
<sequence length="482" mass="54111">MKIVLLFVALASCQSNVSKGPYFGTGIKIGEVTQSEAIVWVRLTEAPSRVGNNAPMPSVKYKDPETGAMLERKGRPDITPVVNFPEGYNIKTIQGATPGKQGKARLKYKVKGVGEWKQTAWQSVNPKASFSTQFGLSNLSAGKEYELLVEASSLEGSKISASMEGGFTTAPAKNVAANVNFIVTTGTAYSDVDSDTGYKIYPSSLKLDPEFFVHTGDIVYYDDLGKTEDLARWHWERMYSYPNNIEFHRQVSSYFIKDDHDTWMNDAFPGMRTKFMGDFTYAQGTQIFLDEVPMGEKTYRTIRWGKDLQIWLPEGRDFRSKNTIPDGPDKTIWGKEQMEWFKRTVIESDATFKVVISPTPIVGPDRGTKKDNHANIGFQDEGEALRKFIGEQKNMVTVCGDRHWQYVSKDVNTEVLEFSCGPASDAHAGGWEQENFLPEHIYLNVVGGFLEGTVSRINGKPTLVFRHYNPDGNILNEYKIKE</sequence>
<name>A0ABW5VGF3_9FLAO</name>
<dbReference type="InterPro" id="IPR052900">
    <property type="entry name" value="Phospholipid_Metab_Enz"/>
</dbReference>
<dbReference type="InterPro" id="IPR029052">
    <property type="entry name" value="Metallo-depent_PP-like"/>
</dbReference>
<comment type="caution">
    <text evidence="2">The sequence shown here is derived from an EMBL/GenBank/DDBJ whole genome shotgun (WGS) entry which is preliminary data.</text>
</comment>
<organism evidence="2 3">
    <name type="scientific">Arenibacter antarcticus</name>
    <dbReference type="NCBI Taxonomy" id="2040469"/>
    <lineage>
        <taxon>Bacteria</taxon>
        <taxon>Pseudomonadati</taxon>
        <taxon>Bacteroidota</taxon>
        <taxon>Flavobacteriia</taxon>
        <taxon>Flavobacteriales</taxon>
        <taxon>Flavobacteriaceae</taxon>
        <taxon>Arenibacter</taxon>
    </lineage>
</organism>
<gene>
    <name evidence="2" type="ORF">ACFS1K_13415</name>
</gene>
<reference evidence="3" key="1">
    <citation type="journal article" date="2019" name="Int. J. Syst. Evol. Microbiol.">
        <title>The Global Catalogue of Microorganisms (GCM) 10K type strain sequencing project: providing services to taxonomists for standard genome sequencing and annotation.</title>
        <authorList>
            <consortium name="The Broad Institute Genomics Platform"/>
            <consortium name="The Broad Institute Genome Sequencing Center for Infectious Disease"/>
            <person name="Wu L."/>
            <person name="Ma J."/>
        </authorList>
    </citation>
    <scope>NUCLEOTIDE SEQUENCE [LARGE SCALE GENOMIC DNA]</scope>
    <source>
        <strain evidence="3">KCTC 52924</strain>
    </source>
</reference>
<dbReference type="InterPro" id="IPR038607">
    <property type="entry name" value="PhoD-like_sf"/>
</dbReference>
<dbReference type="InterPro" id="IPR018946">
    <property type="entry name" value="PhoD-like_MPP"/>
</dbReference>
<evidence type="ECO:0000313" key="2">
    <source>
        <dbReference type="EMBL" id="MFD2790767.1"/>
    </source>
</evidence>
<proteinExistence type="predicted"/>
<protein>
    <submittedName>
        <fullName evidence="2">Alkaline phosphatase D family protein</fullName>
    </submittedName>
</protein>
<feature type="domain" description="PhoD-like phosphatase metallophosphatase" evidence="1">
    <location>
        <begin position="182"/>
        <end position="429"/>
    </location>
</feature>
<dbReference type="Proteomes" id="UP001597532">
    <property type="component" value="Unassembled WGS sequence"/>
</dbReference>
<accession>A0ABW5VGF3</accession>
<evidence type="ECO:0000313" key="3">
    <source>
        <dbReference type="Proteomes" id="UP001597532"/>
    </source>
</evidence>
<dbReference type="RefSeq" id="WP_251806534.1">
    <property type="nucleotide sequence ID" value="NZ_CP166679.1"/>
</dbReference>
<dbReference type="PANTHER" id="PTHR43606:SF1">
    <property type="entry name" value="PHOD-LIKE PHOSPHATASE METALLOPHOSPHATASE DOMAIN-CONTAINING PROTEIN"/>
    <property type="match status" value="1"/>
</dbReference>
<dbReference type="PANTHER" id="PTHR43606">
    <property type="entry name" value="PHOSPHATASE, PUTATIVE (AFU_ORTHOLOGUE AFUA_6G08710)-RELATED"/>
    <property type="match status" value="1"/>
</dbReference>
<dbReference type="EMBL" id="JBHUOK010000030">
    <property type="protein sequence ID" value="MFD2790767.1"/>
    <property type="molecule type" value="Genomic_DNA"/>
</dbReference>
<keyword evidence="3" id="KW-1185">Reference proteome</keyword>
<evidence type="ECO:0000259" key="1">
    <source>
        <dbReference type="Pfam" id="PF09423"/>
    </source>
</evidence>
<dbReference type="Gene3D" id="3.60.21.70">
    <property type="entry name" value="PhoD-like phosphatase"/>
    <property type="match status" value="1"/>
</dbReference>